<evidence type="ECO:0000256" key="1">
    <source>
        <dbReference type="SAM" id="Phobius"/>
    </source>
</evidence>
<protein>
    <recommendedName>
        <fullName evidence="4">Gliding motility-associated protein GldM N-terminal domain-containing protein</fullName>
    </recommendedName>
</protein>
<reference evidence="2 3" key="1">
    <citation type="submission" date="2020-12" db="EMBL/GenBank/DDBJ databases">
        <title>Aureibaculum luteum sp. nov. and Aureibaculum flavum sp. nov., novel members of the family Flavobacteriaceae isolated from Antarctic intertidal sediments.</title>
        <authorList>
            <person name="He X."/>
            <person name="Zhang X."/>
        </authorList>
    </citation>
    <scope>NUCLEOTIDE SEQUENCE [LARGE SCALE GENOMIC DNA]</scope>
    <source>
        <strain evidence="2 3">A20</strain>
    </source>
</reference>
<evidence type="ECO:0000313" key="3">
    <source>
        <dbReference type="Proteomes" id="UP000623301"/>
    </source>
</evidence>
<dbReference type="Proteomes" id="UP000623301">
    <property type="component" value="Unassembled WGS sequence"/>
</dbReference>
<keyword evidence="1" id="KW-0812">Transmembrane</keyword>
<sequence>MIKFFRKIRYDLMEKNKTAKYFKYAIGEIVLVVIGILIALSINNWNENRKSENQLSTIYNEVEQNLKSDLSNIDDVIKRYEQLELRIEKFITEGYSSIPLDSINATNYLDFTTIPIDINSFIAFDIQDKGIGLLKTYNDFNTSGNKDLTNEIIQFYNIDESLNLVLDKLKEESFNNIKYIEQFSWYSDHMNMKYNPGTIAFFAKSKIFKNKVVTYRLIAIENFLPMLRYYKESATILLEKIETAY</sequence>
<keyword evidence="1" id="KW-1133">Transmembrane helix</keyword>
<dbReference type="InterPro" id="IPR045749">
    <property type="entry name" value="DUF6090"/>
</dbReference>
<evidence type="ECO:0008006" key="4">
    <source>
        <dbReference type="Google" id="ProtNLM"/>
    </source>
</evidence>
<dbReference type="RefSeq" id="WP_198680044.1">
    <property type="nucleotide sequence ID" value="NZ_JAEHFJ010000023.1"/>
</dbReference>
<gene>
    <name evidence="2" type="ORF">JBL43_20105</name>
</gene>
<keyword evidence="3" id="KW-1185">Reference proteome</keyword>
<dbReference type="EMBL" id="JAEHFJ010000023">
    <property type="protein sequence ID" value="MBJ2176558.1"/>
    <property type="molecule type" value="Genomic_DNA"/>
</dbReference>
<name>A0ABS0WX79_9FLAO</name>
<keyword evidence="1" id="KW-0472">Membrane</keyword>
<dbReference type="Pfam" id="PF19578">
    <property type="entry name" value="DUF6090"/>
    <property type="match status" value="1"/>
</dbReference>
<comment type="caution">
    <text evidence="2">The sequence shown here is derived from an EMBL/GenBank/DDBJ whole genome shotgun (WGS) entry which is preliminary data.</text>
</comment>
<organism evidence="2 3">
    <name type="scientific">Aureibaculum flavum</name>
    <dbReference type="NCBI Taxonomy" id="2795986"/>
    <lineage>
        <taxon>Bacteria</taxon>
        <taxon>Pseudomonadati</taxon>
        <taxon>Bacteroidota</taxon>
        <taxon>Flavobacteriia</taxon>
        <taxon>Flavobacteriales</taxon>
        <taxon>Flavobacteriaceae</taxon>
        <taxon>Aureibaculum</taxon>
    </lineage>
</organism>
<accession>A0ABS0WX79</accession>
<evidence type="ECO:0000313" key="2">
    <source>
        <dbReference type="EMBL" id="MBJ2176558.1"/>
    </source>
</evidence>
<proteinExistence type="predicted"/>
<feature type="transmembrane region" description="Helical" evidence="1">
    <location>
        <begin position="21"/>
        <end position="42"/>
    </location>
</feature>